<dbReference type="InterPro" id="IPR003385">
    <property type="entry name" value="Glyco_hydro_77"/>
</dbReference>
<evidence type="ECO:0000256" key="4">
    <source>
        <dbReference type="ARBA" id="ARBA00022676"/>
    </source>
</evidence>
<protein>
    <recommendedName>
        <fullName evidence="3">4-alpha-glucanotransferase</fullName>
        <ecNumber evidence="3">2.4.1.25</ecNumber>
    </recommendedName>
    <alternativeName>
        <fullName evidence="7">Amylomaltase</fullName>
    </alternativeName>
    <alternativeName>
        <fullName evidence="8">Disproportionating enzyme</fullName>
    </alternativeName>
</protein>
<keyword evidence="6" id="KW-0119">Carbohydrate metabolism</keyword>
<organism evidence="9">
    <name type="scientific">marine metagenome</name>
    <dbReference type="NCBI Taxonomy" id="408172"/>
    <lineage>
        <taxon>unclassified sequences</taxon>
        <taxon>metagenomes</taxon>
        <taxon>ecological metagenomes</taxon>
    </lineage>
</organism>
<evidence type="ECO:0000256" key="3">
    <source>
        <dbReference type="ARBA" id="ARBA00012560"/>
    </source>
</evidence>
<dbReference type="SUPFAM" id="SSF51445">
    <property type="entry name" value="(Trans)glycosidases"/>
    <property type="match status" value="1"/>
</dbReference>
<evidence type="ECO:0000256" key="2">
    <source>
        <dbReference type="ARBA" id="ARBA00005684"/>
    </source>
</evidence>
<dbReference type="GO" id="GO:0004134">
    <property type="term" value="F:4-alpha-glucanotransferase activity"/>
    <property type="evidence" value="ECO:0007669"/>
    <property type="project" value="UniProtKB-EC"/>
</dbReference>
<reference evidence="9" key="1">
    <citation type="submission" date="2018-05" db="EMBL/GenBank/DDBJ databases">
        <authorList>
            <person name="Lanie J.A."/>
            <person name="Ng W.-L."/>
            <person name="Kazmierczak K.M."/>
            <person name="Andrzejewski T.M."/>
            <person name="Davidsen T.M."/>
            <person name="Wayne K.J."/>
            <person name="Tettelin H."/>
            <person name="Glass J.I."/>
            <person name="Rusch D."/>
            <person name="Podicherti R."/>
            <person name="Tsui H.-C.T."/>
            <person name="Winkler M.E."/>
        </authorList>
    </citation>
    <scope>NUCLEOTIDE SEQUENCE</scope>
</reference>
<dbReference type="InterPro" id="IPR017853">
    <property type="entry name" value="GH"/>
</dbReference>
<evidence type="ECO:0000256" key="5">
    <source>
        <dbReference type="ARBA" id="ARBA00022679"/>
    </source>
</evidence>
<sequence>EINLHHFLQYLFFGQWKALRSYADSRKISILGDLPIYVAPDCADVWQRPDLFLLDITTGLPTAVAGVPPDYFNPLGQLWGNPLYDWPAHQAEGYAWWLERLAAQNDLFDVTRIDHFRGFHDYWSIPADHDDAREGVWESGPGSEFFEVVLERFPALPFLAEDLGLLNDGVHALRKSTNLPGMAVLQFAFDGDPANLYLPHNLHQDLVLYTGTHDNDTSLGWYESADEEVRGNFRSYLSVSGEDATWDLLRAAYRTVSNLVVVPMQDLLSLGSEARLNRPGHAFGNWAWRMTSEQFASLSFETAAYLREQAKASGRLPLGAKA</sequence>
<dbReference type="EC" id="2.4.1.25" evidence="3"/>
<evidence type="ECO:0000256" key="8">
    <source>
        <dbReference type="ARBA" id="ARBA00031501"/>
    </source>
</evidence>
<dbReference type="GO" id="GO:0005975">
    <property type="term" value="P:carbohydrate metabolic process"/>
    <property type="evidence" value="ECO:0007669"/>
    <property type="project" value="InterPro"/>
</dbReference>
<name>A0A382HVF4_9ZZZZ</name>
<accession>A0A382HVF4</accession>
<comment type="similarity">
    <text evidence="2">Belongs to the disproportionating enzyme family.</text>
</comment>
<keyword evidence="5" id="KW-0808">Transferase</keyword>
<evidence type="ECO:0000256" key="6">
    <source>
        <dbReference type="ARBA" id="ARBA00023277"/>
    </source>
</evidence>
<dbReference type="AlphaFoldDB" id="A0A382HVF4"/>
<dbReference type="EMBL" id="UINC01063537">
    <property type="protein sequence ID" value="SVB91268.1"/>
    <property type="molecule type" value="Genomic_DNA"/>
</dbReference>
<evidence type="ECO:0000313" key="9">
    <source>
        <dbReference type="EMBL" id="SVB91268.1"/>
    </source>
</evidence>
<dbReference type="Gene3D" id="3.20.20.80">
    <property type="entry name" value="Glycosidases"/>
    <property type="match status" value="1"/>
</dbReference>
<feature type="non-terminal residue" evidence="9">
    <location>
        <position position="1"/>
    </location>
</feature>
<dbReference type="PANTHER" id="PTHR32438:SF5">
    <property type="entry name" value="4-ALPHA-GLUCANOTRANSFERASE DPE1, CHLOROPLASTIC_AMYLOPLASTIC"/>
    <property type="match status" value="1"/>
</dbReference>
<dbReference type="PANTHER" id="PTHR32438">
    <property type="entry name" value="4-ALPHA-GLUCANOTRANSFERASE DPE1, CHLOROPLASTIC/AMYLOPLASTIC"/>
    <property type="match status" value="1"/>
</dbReference>
<dbReference type="Pfam" id="PF02446">
    <property type="entry name" value="Glyco_hydro_77"/>
    <property type="match status" value="1"/>
</dbReference>
<keyword evidence="4" id="KW-0328">Glycosyltransferase</keyword>
<gene>
    <name evidence="9" type="ORF">METZ01_LOCUS244122</name>
</gene>
<dbReference type="NCBIfam" id="TIGR00217">
    <property type="entry name" value="malQ"/>
    <property type="match status" value="1"/>
</dbReference>
<comment type="catalytic activity">
    <reaction evidence="1">
        <text>Transfers a segment of a (1-&gt;4)-alpha-D-glucan to a new position in an acceptor, which may be glucose or a (1-&gt;4)-alpha-D-glucan.</text>
        <dbReference type="EC" id="2.4.1.25"/>
    </reaction>
</comment>
<evidence type="ECO:0000256" key="7">
    <source>
        <dbReference type="ARBA" id="ARBA00031423"/>
    </source>
</evidence>
<proteinExistence type="inferred from homology"/>
<evidence type="ECO:0000256" key="1">
    <source>
        <dbReference type="ARBA" id="ARBA00000439"/>
    </source>
</evidence>